<accession>A0AAV7XZ37</accession>
<keyword evidence="21" id="KW-1185">Reference proteome</keyword>
<dbReference type="InterPro" id="IPR048024">
    <property type="entry name" value="Fxna-like_M28_dom"/>
</dbReference>
<comment type="cofactor">
    <cofactor evidence="1">
        <name>Zn(2+)</name>
        <dbReference type="ChEBI" id="CHEBI:29105"/>
    </cofactor>
</comment>
<evidence type="ECO:0000256" key="10">
    <source>
        <dbReference type="ARBA" id="ARBA00022989"/>
    </source>
</evidence>
<dbReference type="Pfam" id="PF04389">
    <property type="entry name" value="Peptidase_M28"/>
    <property type="match status" value="1"/>
</dbReference>
<feature type="transmembrane region" description="Helical" evidence="15">
    <location>
        <begin position="432"/>
        <end position="452"/>
    </location>
</feature>
<feature type="transmembrane region" description="Helical" evidence="15">
    <location>
        <begin position="508"/>
        <end position="529"/>
    </location>
</feature>
<dbReference type="InterPro" id="IPR045175">
    <property type="entry name" value="M28_fam"/>
</dbReference>
<evidence type="ECO:0000256" key="9">
    <source>
        <dbReference type="ARBA" id="ARBA00022833"/>
    </source>
</evidence>
<keyword evidence="6" id="KW-0479">Metal-binding</keyword>
<evidence type="ECO:0000256" key="12">
    <source>
        <dbReference type="ARBA" id="ARBA00023136"/>
    </source>
</evidence>
<dbReference type="GO" id="GO:0008235">
    <property type="term" value="F:metalloexopeptidase activity"/>
    <property type="evidence" value="ECO:0007669"/>
    <property type="project" value="InterPro"/>
</dbReference>
<comment type="subcellular location">
    <subcellularLocation>
        <location evidence="2">Endoplasmic reticulum membrane</location>
        <topology evidence="2">Multi-pass membrane protein</topology>
    </subcellularLocation>
</comment>
<evidence type="ECO:0000256" key="1">
    <source>
        <dbReference type="ARBA" id="ARBA00001947"/>
    </source>
</evidence>
<keyword evidence="12 15" id="KW-0472">Membrane</keyword>
<keyword evidence="7" id="KW-0378">Hydrolase</keyword>
<gene>
    <name evidence="20" type="ORF">ONE63_005766</name>
</gene>
<dbReference type="CDD" id="cd03875">
    <property type="entry name" value="M28_Fxna_like"/>
    <property type="match status" value="1"/>
</dbReference>
<evidence type="ECO:0000256" key="7">
    <source>
        <dbReference type="ARBA" id="ARBA00022801"/>
    </source>
</evidence>
<feature type="transmembrane region" description="Helical" evidence="15">
    <location>
        <begin position="77"/>
        <end position="97"/>
    </location>
</feature>
<evidence type="ECO:0000256" key="6">
    <source>
        <dbReference type="ARBA" id="ARBA00022723"/>
    </source>
</evidence>
<feature type="domain" description="Peptidase M28" evidence="17">
    <location>
        <begin position="199"/>
        <end position="394"/>
    </location>
</feature>
<dbReference type="Pfam" id="PF22249">
    <property type="entry name" value="ERMP1-TM"/>
    <property type="match status" value="1"/>
</dbReference>
<evidence type="ECO:0000256" key="11">
    <source>
        <dbReference type="ARBA" id="ARBA00023049"/>
    </source>
</evidence>
<keyword evidence="4" id="KW-0645">Protease</keyword>
<evidence type="ECO:0000256" key="15">
    <source>
        <dbReference type="SAM" id="Phobius"/>
    </source>
</evidence>
<feature type="signal peptide" evidence="16">
    <location>
        <begin position="1"/>
        <end position="19"/>
    </location>
</feature>
<evidence type="ECO:0000256" key="3">
    <source>
        <dbReference type="ARBA" id="ARBA00010918"/>
    </source>
</evidence>
<dbReference type="AlphaFoldDB" id="A0AAV7XZ37"/>
<evidence type="ECO:0000259" key="19">
    <source>
        <dbReference type="Pfam" id="PF22249"/>
    </source>
</evidence>
<dbReference type="InterPro" id="IPR053973">
    <property type="entry name" value="ERMP1-like_C"/>
</dbReference>
<evidence type="ECO:0000256" key="8">
    <source>
        <dbReference type="ARBA" id="ARBA00022824"/>
    </source>
</evidence>
<dbReference type="Proteomes" id="UP001075354">
    <property type="component" value="Chromosome 2"/>
</dbReference>
<keyword evidence="11" id="KW-0482">Metalloprotease</keyword>
<comment type="caution">
    <text evidence="20">The sequence shown here is derived from an EMBL/GenBank/DDBJ whole genome shotgun (WGS) entry which is preliminary data.</text>
</comment>
<evidence type="ECO:0000256" key="16">
    <source>
        <dbReference type="SAM" id="SignalP"/>
    </source>
</evidence>
<dbReference type="PANTHER" id="PTHR12147:SF22">
    <property type="entry name" value="ENDOPLASMIC RETICULUM METALLOPEPTIDASE 1"/>
    <property type="match status" value="1"/>
</dbReference>
<dbReference type="GO" id="GO:0046872">
    <property type="term" value="F:metal ion binding"/>
    <property type="evidence" value="ECO:0007669"/>
    <property type="project" value="UniProtKB-KW"/>
</dbReference>
<keyword evidence="9" id="KW-0862">Zinc</keyword>
<dbReference type="PANTHER" id="PTHR12147">
    <property type="entry name" value="METALLOPEPTIDASE M28 FAMILY MEMBER"/>
    <property type="match status" value="1"/>
</dbReference>
<feature type="chain" id="PRO_5043563652" description="FXNA-like protease" evidence="16">
    <location>
        <begin position="20"/>
        <end position="774"/>
    </location>
</feature>
<evidence type="ECO:0000256" key="14">
    <source>
        <dbReference type="ARBA" id="ARBA00078796"/>
    </source>
</evidence>
<reference evidence="20" key="1">
    <citation type="submission" date="2022-12" db="EMBL/GenBank/DDBJ databases">
        <title>Chromosome-level genome assembly of the bean flower thrips Megalurothrips usitatus.</title>
        <authorList>
            <person name="Ma L."/>
            <person name="Liu Q."/>
            <person name="Li H."/>
            <person name="Cai W."/>
        </authorList>
    </citation>
    <scope>NUCLEOTIDE SEQUENCE</scope>
    <source>
        <strain evidence="20">Cailab_2022a</strain>
    </source>
</reference>
<dbReference type="InterPro" id="IPR053974">
    <property type="entry name" value="ERMP1_1-A_TM"/>
</dbReference>
<dbReference type="GO" id="GO:0006508">
    <property type="term" value="P:proteolysis"/>
    <property type="evidence" value="ECO:0007669"/>
    <property type="project" value="UniProtKB-KW"/>
</dbReference>
<feature type="transmembrane region" description="Helical" evidence="15">
    <location>
        <begin position="663"/>
        <end position="683"/>
    </location>
</feature>
<evidence type="ECO:0000256" key="13">
    <source>
        <dbReference type="ARBA" id="ARBA00023180"/>
    </source>
</evidence>
<dbReference type="EMBL" id="JAPTSV010000002">
    <property type="protein sequence ID" value="KAJ1530927.1"/>
    <property type="molecule type" value="Genomic_DNA"/>
</dbReference>
<organism evidence="20 21">
    <name type="scientific">Megalurothrips usitatus</name>
    <name type="common">bean blossom thrips</name>
    <dbReference type="NCBI Taxonomy" id="439358"/>
    <lineage>
        <taxon>Eukaryota</taxon>
        <taxon>Metazoa</taxon>
        <taxon>Ecdysozoa</taxon>
        <taxon>Arthropoda</taxon>
        <taxon>Hexapoda</taxon>
        <taxon>Insecta</taxon>
        <taxon>Pterygota</taxon>
        <taxon>Neoptera</taxon>
        <taxon>Paraneoptera</taxon>
        <taxon>Thysanoptera</taxon>
        <taxon>Terebrantia</taxon>
        <taxon>Thripoidea</taxon>
        <taxon>Thripidae</taxon>
        <taxon>Megalurothrips</taxon>
    </lineage>
</organism>
<feature type="domain" description="Endoplasmic reticulum metallopeptidase 1/1-A TM" evidence="19">
    <location>
        <begin position="468"/>
        <end position="680"/>
    </location>
</feature>
<sequence length="774" mass="86677">MRACLFSLVGLLSLIFTFLFRDRGPLRYRGNHDELKDQHLINLEQQLLEGRDRREKDPKMKLFHSPESFFTSNWTPGLWIVVSMGYLALVTFIVSLLHSNLPTPTPLNTSPNVQDDSQRFIAARAQADLNSLINMGPRPVGSNENEVLARDFILGEILKIQEKSNKALTISSDNQIVSGSFHIKQNSYGYSSFYHNVQNIVIRLSSRNQSNPAAVLVNCHYDTVPGSPGASDDAFHCAVMLELLRIFSLSSKPLLHDIIFLFNGAEESGLQASHGFVTKHEWAQNVKTFVNLEGCGAGGKEVLFQTGPNCPWLVETYANAVPHPYGSVMGEELFQSGVVPSDTDFRIFRDFGHIPGVDFANVDNGFVYHTKFDNGMLVPLGSYQHTGDNMLALVQALANSSSLENVDQSGVSMVYFDFFGLWFIHYSKTTGALVNTVMIILSLLTTFVLLQKMMKDAGLVPPEVVRLFLFGVLGIILGWILSVLYIYLLTTFLNWMRCTQTWYRSYFYQIYLYYCPTVLFCILVPFVIFNQRSKLSNMQQAQISSLGTQFIWTIVLLIGTIFGIRSSYLILILILSATIANAGLIFCRNYCGKLWVAVQLLHTAVPLMIGIYHTIMAMSVFVPITNRSGSVLNVELYIGILSAATCIMMISFLVPLSMFIRHVSVVVSIATVHILGLLIVLTVQPFPFYEWQSGESGVLQRVPIWHVQRTLYDKYGDTRLSDSGYWVINMDPSAPYTLKSAVLELNSAGNATEFCGSELFCALPLYSPRLTNFV</sequence>
<evidence type="ECO:0000256" key="2">
    <source>
        <dbReference type="ARBA" id="ARBA00004477"/>
    </source>
</evidence>
<keyword evidence="13" id="KW-0325">Glycoprotein</keyword>
<name>A0AAV7XZ37_9NEOP</name>
<feature type="transmembrane region" description="Helical" evidence="15">
    <location>
        <begin position="464"/>
        <end position="488"/>
    </location>
</feature>
<protein>
    <recommendedName>
        <fullName evidence="14">FXNA-like protease</fullName>
    </recommendedName>
</protein>
<keyword evidence="8" id="KW-0256">Endoplasmic reticulum</keyword>
<evidence type="ECO:0000256" key="5">
    <source>
        <dbReference type="ARBA" id="ARBA00022692"/>
    </source>
</evidence>
<dbReference type="SUPFAM" id="SSF53187">
    <property type="entry name" value="Zn-dependent exopeptidases"/>
    <property type="match status" value="1"/>
</dbReference>
<evidence type="ECO:0000313" key="20">
    <source>
        <dbReference type="EMBL" id="KAJ1530927.1"/>
    </source>
</evidence>
<dbReference type="InterPro" id="IPR007484">
    <property type="entry name" value="Peptidase_M28"/>
</dbReference>
<evidence type="ECO:0000313" key="21">
    <source>
        <dbReference type="Proteomes" id="UP001075354"/>
    </source>
</evidence>
<evidence type="ECO:0000259" key="17">
    <source>
        <dbReference type="Pfam" id="PF04389"/>
    </source>
</evidence>
<keyword evidence="16" id="KW-0732">Signal</keyword>
<evidence type="ECO:0000256" key="4">
    <source>
        <dbReference type="ARBA" id="ARBA00022670"/>
    </source>
</evidence>
<evidence type="ECO:0000259" key="18">
    <source>
        <dbReference type="Pfam" id="PF22248"/>
    </source>
</evidence>
<keyword evidence="10 15" id="KW-1133">Transmembrane helix</keyword>
<keyword evidence="5 15" id="KW-0812">Transmembrane</keyword>
<dbReference type="Gene3D" id="3.40.630.10">
    <property type="entry name" value="Zn peptidases"/>
    <property type="match status" value="1"/>
</dbReference>
<feature type="transmembrane region" description="Helical" evidence="15">
    <location>
        <begin position="568"/>
        <end position="587"/>
    </location>
</feature>
<feature type="transmembrane region" description="Helical" evidence="15">
    <location>
        <begin position="636"/>
        <end position="656"/>
    </location>
</feature>
<feature type="domain" description="Endoplasmic reticulum metallopeptidase 1-like C-terminal" evidence="18">
    <location>
        <begin position="700"/>
        <end position="771"/>
    </location>
</feature>
<feature type="transmembrane region" description="Helical" evidence="15">
    <location>
        <begin position="594"/>
        <end position="616"/>
    </location>
</feature>
<proteinExistence type="inferred from homology"/>
<dbReference type="GO" id="GO:0005789">
    <property type="term" value="C:endoplasmic reticulum membrane"/>
    <property type="evidence" value="ECO:0007669"/>
    <property type="project" value="UniProtKB-SubCell"/>
</dbReference>
<dbReference type="FunFam" id="3.40.630.10:FF:000008">
    <property type="entry name" value="Endoplasmic reticulum metallopeptidase 1"/>
    <property type="match status" value="1"/>
</dbReference>
<dbReference type="Pfam" id="PF22248">
    <property type="entry name" value="ERMP1_C"/>
    <property type="match status" value="1"/>
</dbReference>
<feature type="transmembrane region" description="Helical" evidence="15">
    <location>
        <begin position="541"/>
        <end position="562"/>
    </location>
</feature>
<comment type="similarity">
    <text evidence="3">Belongs to the peptidase M28 family.</text>
</comment>